<evidence type="ECO:0000313" key="16">
    <source>
        <dbReference type="Proteomes" id="UP000075901"/>
    </source>
</evidence>
<dbReference type="Proteomes" id="UP000075901">
    <property type="component" value="Unassembled WGS sequence"/>
</dbReference>
<evidence type="ECO:0000256" key="8">
    <source>
        <dbReference type="ARBA" id="ARBA00022824"/>
    </source>
</evidence>
<comment type="similarity">
    <text evidence="5">Belongs to the cytochrome P450 family.</text>
</comment>
<keyword evidence="10" id="KW-0560">Oxidoreductase</keyword>
<dbReference type="InterPro" id="IPR050476">
    <property type="entry name" value="Insect_CytP450_Detox"/>
</dbReference>
<evidence type="ECO:0000256" key="12">
    <source>
        <dbReference type="ARBA" id="ARBA00023033"/>
    </source>
</evidence>
<dbReference type="GO" id="GO:0005789">
    <property type="term" value="C:endoplasmic reticulum membrane"/>
    <property type="evidence" value="ECO:0007669"/>
    <property type="project" value="UniProtKB-SubCell"/>
</dbReference>
<comment type="subcellular location">
    <subcellularLocation>
        <location evidence="4">Endoplasmic reticulum membrane</location>
        <topology evidence="4">Peripheral membrane protein</topology>
    </subcellularLocation>
    <subcellularLocation>
        <location evidence="3">Microsome membrane</location>
        <topology evidence="3">Peripheral membrane protein</topology>
    </subcellularLocation>
</comment>
<dbReference type="InterPro" id="IPR036396">
    <property type="entry name" value="Cyt_P450_sf"/>
</dbReference>
<dbReference type="InterPro" id="IPR001128">
    <property type="entry name" value="Cyt_P450"/>
</dbReference>
<sequence>MEVNLVFVIGIVSLLVALMFGMFEILTPMFVIRDPELIKHITVKDFDRFINHRSLISADSANSEKSTVMFTKALFNLRSQKWRDVRTTLSPTFTGSKMRQMFTMIVECSENMVQALDNPAGQECEVKDLFIRFTNDVIASVAFGVRINSFRDRENVFFRYGKDLSNFSRFHVMLKMMGYQVFPKLMGWLQMDIFDPKHVEFFTNLFRQSVKEREHHGTVRPDLIHLLIQAGKGKLRSQPREDPEEVESFATAKESNEETILPKRTVTLSEGEMVAQCFLFFLAGFDTLATAISFLVYEVTIAAHIQERLYEEIREVSESLDGKSLT</sequence>
<keyword evidence="12" id="KW-0503">Monooxygenase</keyword>
<keyword evidence="7" id="KW-0479">Metal-binding</keyword>
<evidence type="ECO:0000256" key="11">
    <source>
        <dbReference type="ARBA" id="ARBA00023004"/>
    </source>
</evidence>
<keyword evidence="8" id="KW-0256">Endoplasmic reticulum</keyword>
<evidence type="ECO:0000313" key="15">
    <source>
        <dbReference type="EnsemblMetazoa" id="AMAM000523-PA"/>
    </source>
</evidence>
<feature type="transmembrane region" description="Helical" evidence="14">
    <location>
        <begin position="6"/>
        <end position="32"/>
    </location>
</feature>
<evidence type="ECO:0008006" key="17">
    <source>
        <dbReference type="Google" id="ProtNLM"/>
    </source>
</evidence>
<keyword evidence="16" id="KW-1185">Reference proteome</keyword>
<dbReference type="InterPro" id="IPR002402">
    <property type="entry name" value="Cyt_P450_E_grp-II"/>
</dbReference>
<dbReference type="GO" id="GO:0016705">
    <property type="term" value="F:oxidoreductase activity, acting on paired donors, with incorporation or reduction of molecular oxygen"/>
    <property type="evidence" value="ECO:0007669"/>
    <property type="project" value="InterPro"/>
</dbReference>
<dbReference type="PANTHER" id="PTHR24292">
    <property type="entry name" value="CYTOCHROME P450"/>
    <property type="match status" value="1"/>
</dbReference>
<dbReference type="VEuPathDB" id="VectorBase:AMAM000523"/>
<dbReference type="GO" id="GO:0005506">
    <property type="term" value="F:iron ion binding"/>
    <property type="evidence" value="ECO:0007669"/>
    <property type="project" value="InterPro"/>
</dbReference>
<evidence type="ECO:0000256" key="6">
    <source>
        <dbReference type="ARBA" id="ARBA00022617"/>
    </source>
</evidence>
<protein>
    <recommendedName>
        <fullName evidence="17">Cytochrome P450</fullName>
    </recommendedName>
</protein>
<evidence type="ECO:0000256" key="10">
    <source>
        <dbReference type="ARBA" id="ARBA00023002"/>
    </source>
</evidence>
<accession>A0A182S6B6</accession>
<keyword evidence="14" id="KW-1133">Transmembrane helix</keyword>
<dbReference type="GO" id="GO:0004497">
    <property type="term" value="F:monooxygenase activity"/>
    <property type="evidence" value="ECO:0007669"/>
    <property type="project" value="UniProtKB-KW"/>
</dbReference>
<evidence type="ECO:0000256" key="9">
    <source>
        <dbReference type="ARBA" id="ARBA00022848"/>
    </source>
</evidence>
<keyword evidence="11" id="KW-0408">Iron</keyword>
<name>A0A182S6B6_9DIPT</name>
<dbReference type="Gene3D" id="1.10.630.10">
    <property type="entry name" value="Cytochrome P450"/>
    <property type="match status" value="1"/>
</dbReference>
<dbReference type="GO" id="GO:0020037">
    <property type="term" value="F:heme binding"/>
    <property type="evidence" value="ECO:0007669"/>
    <property type="project" value="InterPro"/>
</dbReference>
<reference evidence="15" key="2">
    <citation type="submission" date="2020-05" db="UniProtKB">
        <authorList>
            <consortium name="EnsemblMetazoa"/>
        </authorList>
    </citation>
    <scope>IDENTIFICATION</scope>
    <source>
        <strain evidence="15">maculatus3</strain>
    </source>
</reference>
<evidence type="ECO:0000256" key="14">
    <source>
        <dbReference type="SAM" id="Phobius"/>
    </source>
</evidence>
<dbReference type="EnsemblMetazoa" id="AMAM000523-RA">
    <property type="protein sequence ID" value="AMAM000523-PA"/>
    <property type="gene ID" value="AMAM000523"/>
</dbReference>
<comment type="cofactor">
    <cofactor evidence="1">
        <name>heme</name>
        <dbReference type="ChEBI" id="CHEBI:30413"/>
    </cofactor>
</comment>
<dbReference type="PANTHER" id="PTHR24292:SF54">
    <property type="entry name" value="CYP9F3-RELATED"/>
    <property type="match status" value="1"/>
</dbReference>
<dbReference type="Pfam" id="PF00067">
    <property type="entry name" value="p450"/>
    <property type="match status" value="1"/>
</dbReference>
<keyword evidence="14" id="KW-0812">Transmembrane</keyword>
<keyword evidence="9" id="KW-0492">Microsome</keyword>
<dbReference type="AlphaFoldDB" id="A0A182S6B6"/>
<dbReference type="SUPFAM" id="SSF48264">
    <property type="entry name" value="Cytochrome P450"/>
    <property type="match status" value="1"/>
</dbReference>
<evidence type="ECO:0000256" key="4">
    <source>
        <dbReference type="ARBA" id="ARBA00004406"/>
    </source>
</evidence>
<evidence type="ECO:0000256" key="3">
    <source>
        <dbReference type="ARBA" id="ARBA00004174"/>
    </source>
</evidence>
<reference evidence="16" key="1">
    <citation type="submission" date="2013-09" db="EMBL/GenBank/DDBJ databases">
        <title>The Genome Sequence of Anopheles maculatus species B.</title>
        <authorList>
            <consortium name="The Broad Institute Genomics Platform"/>
            <person name="Neafsey D.E."/>
            <person name="Besansky N."/>
            <person name="Howell P."/>
            <person name="Walton C."/>
            <person name="Young S.K."/>
            <person name="Zeng Q."/>
            <person name="Gargeya S."/>
            <person name="Fitzgerald M."/>
            <person name="Haas B."/>
            <person name="Abouelleil A."/>
            <person name="Allen A.W."/>
            <person name="Alvarado L."/>
            <person name="Arachchi H.M."/>
            <person name="Berlin A.M."/>
            <person name="Chapman S.B."/>
            <person name="Gainer-Dewar J."/>
            <person name="Goldberg J."/>
            <person name="Griggs A."/>
            <person name="Gujja S."/>
            <person name="Hansen M."/>
            <person name="Howarth C."/>
            <person name="Imamovic A."/>
            <person name="Ireland A."/>
            <person name="Larimer J."/>
            <person name="McCowan C."/>
            <person name="Murphy C."/>
            <person name="Pearson M."/>
            <person name="Poon T.W."/>
            <person name="Priest M."/>
            <person name="Roberts A."/>
            <person name="Saif S."/>
            <person name="Shea T."/>
            <person name="Sisk P."/>
            <person name="Sykes S."/>
            <person name="Wortman J."/>
            <person name="Nusbaum C."/>
            <person name="Birren B."/>
        </authorList>
    </citation>
    <scope>NUCLEOTIDE SEQUENCE [LARGE SCALE GENOMIC DNA]</scope>
    <source>
        <strain evidence="16">maculatus3</strain>
    </source>
</reference>
<organism evidence="15 16">
    <name type="scientific">Anopheles maculatus</name>
    <dbReference type="NCBI Taxonomy" id="74869"/>
    <lineage>
        <taxon>Eukaryota</taxon>
        <taxon>Metazoa</taxon>
        <taxon>Ecdysozoa</taxon>
        <taxon>Arthropoda</taxon>
        <taxon>Hexapoda</taxon>
        <taxon>Insecta</taxon>
        <taxon>Pterygota</taxon>
        <taxon>Neoptera</taxon>
        <taxon>Endopterygota</taxon>
        <taxon>Diptera</taxon>
        <taxon>Nematocera</taxon>
        <taxon>Culicoidea</taxon>
        <taxon>Culicidae</taxon>
        <taxon>Anophelinae</taxon>
        <taxon>Anopheles</taxon>
        <taxon>Anopheles maculatus group</taxon>
    </lineage>
</organism>
<keyword evidence="13 14" id="KW-0472">Membrane</keyword>
<evidence type="ECO:0000256" key="5">
    <source>
        <dbReference type="ARBA" id="ARBA00010617"/>
    </source>
</evidence>
<evidence type="ECO:0000256" key="7">
    <source>
        <dbReference type="ARBA" id="ARBA00022723"/>
    </source>
</evidence>
<proteinExistence type="inferred from homology"/>
<evidence type="ECO:0000256" key="13">
    <source>
        <dbReference type="ARBA" id="ARBA00023136"/>
    </source>
</evidence>
<keyword evidence="6" id="KW-0349">Heme</keyword>
<evidence type="ECO:0000256" key="2">
    <source>
        <dbReference type="ARBA" id="ARBA00003690"/>
    </source>
</evidence>
<evidence type="ECO:0000256" key="1">
    <source>
        <dbReference type="ARBA" id="ARBA00001971"/>
    </source>
</evidence>
<dbReference type="PRINTS" id="PR00464">
    <property type="entry name" value="EP450II"/>
</dbReference>
<comment type="function">
    <text evidence="2">May be involved in the metabolism of insect hormones and in the breakdown of synthetic insecticides.</text>
</comment>